<evidence type="ECO:0000256" key="1">
    <source>
        <dbReference type="SAM" id="MobiDB-lite"/>
    </source>
</evidence>
<protein>
    <submittedName>
        <fullName evidence="2">Uncharacterized protein</fullName>
    </submittedName>
</protein>
<evidence type="ECO:0000313" key="3">
    <source>
        <dbReference type="Proteomes" id="UP000192247"/>
    </source>
</evidence>
<feature type="region of interest" description="Disordered" evidence="1">
    <location>
        <begin position="173"/>
        <end position="205"/>
    </location>
</feature>
<dbReference type="AlphaFoldDB" id="A0A1V9XZ42"/>
<sequence>MEKIQQPKFPLPLTIDNPSKQFIAEEKRLADGRNTYIISEVERGQSDIISKLRGPFNPTSMNANNIYNTEHHNGGPNHDWNLSLPAKKILTSPQLYDNKKNFNNFANIFSMESGATYDGNSNSIGYSGPNFGSDYGSVLELQNAKLRMQSSNNLHSNSINSNIQYSENNLNSYHQFNQNHSNNSNNSEYDSSHHNGNNKKFSQQKYKRPLVIAVGSVTKDSWGRQKDIPQWSGTRNGGRKTAIATSHERTNIQVLRTDKESKVVIPPGIIAILVPQNFGVSADTGTVTSSDAVDFDNGDQPIYESSSTTKKTVAASQAVVSDVLSNNGKVEPSKSPGPPYKVDFTQRLPPNAITAPEMFVPQIQNRMGSSTEATSSTSASKKVSIQKTSMPIVLTASTEKQLPRKNEQTYIPFPVNPSKNPELARRINNIHAQIQLSNSKNQRKTSTSARPAVNHWTSTATQRETTHLPLYQYPVKSSKTGHRQFQTRLSTPKSQISNRFLQDNQQYSTPVRRIASTTAMPVRYLQYQQYPQRTTLGYLNNHQVYTSPLVFSPAAFGSESAAIYLPRAATLKKPRNKILKNEFFNHYAVPDSTRSSQTFSFHGLLQSRSVTHPQQSILYREQQISRNDNRINLPFYINAC</sequence>
<gene>
    <name evidence="2" type="ORF">BIW11_06193</name>
</gene>
<evidence type="ECO:0000313" key="2">
    <source>
        <dbReference type="EMBL" id="OQR78766.1"/>
    </source>
</evidence>
<comment type="caution">
    <text evidence="2">The sequence shown here is derived from an EMBL/GenBank/DDBJ whole genome shotgun (WGS) entry which is preliminary data.</text>
</comment>
<accession>A0A1V9XZ42</accession>
<organism evidence="2 3">
    <name type="scientific">Tropilaelaps mercedesae</name>
    <dbReference type="NCBI Taxonomy" id="418985"/>
    <lineage>
        <taxon>Eukaryota</taxon>
        <taxon>Metazoa</taxon>
        <taxon>Ecdysozoa</taxon>
        <taxon>Arthropoda</taxon>
        <taxon>Chelicerata</taxon>
        <taxon>Arachnida</taxon>
        <taxon>Acari</taxon>
        <taxon>Parasitiformes</taxon>
        <taxon>Mesostigmata</taxon>
        <taxon>Gamasina</taxon>
        <taxon>Dermanyssoidea</taxon>
        <taxon>Laelapidae</taxon>
        <taxon>Tropilaelaps</taxon>
    </lineage>
</organism>
<dbReference type="Proteomes" id="UP000192247">
    <property type="component" value="Unassembled WGS sequence"/>
</dbReference>
<proteinExistence type="predicted"/>
<dbReference type="OrthoDB" id="10579841at2759"/>
<name>A0A1V9XZ42_9ACAR</name>
<dbReference type="InParanoid" id="A0A1V9XZ42"/>
<reference evidence="2 3" key="1">
    <citation type="journal article" date="2017" name="Gigascience">
        <title>Draft genome of the honey bee ectoparasitic mite, Tropilaelaps mercedesae, is shaped by the parasitic life history.</title>
        <authorList>
            <person name="Dong X."/>
            <person name="Armstrong S.D."/>
            <person name="Xia D."/>
            <person name="Makepeace B.L."/>
            <person name="Darby A.C."/>
            <person name="Kadowaki T."/>
        </authorList>
    </citation>
    <scope>NUCLEOTIDE SEQUENCE [LARGE SCALE GENOMIC DNA]</scope>
    <source>
        <strain evidence="2">Wuxi-XJTLU</strain>
    </source>
</reference>
<feature type="compositionally biased region" description="Low complexity" evidence="1">
    <location>
        <begin position="173"/>
        <end position="189"/>
    </location>
</feature>
<keyword evidence="3" id="KW-1185">Reference proteome</keyword>
<dbReference type="EMBL" id="MNPL01001846">
    <property type="protein sequence ID" value="OQR78766.1"/>
    <property type="molecule type" value="Genomic_DNA"/>
</dbReference>